<accession>A0A6C0D514</accession>
<keyword evidence="1" id="KW-0472">Membrane</keyword>
<dbReference type="EMBL" id="MN739535">
    <property type="protein sequence ID" value="QHT11543.1"/>
    <property type="molecule type" value="Genomic_DNA"/>
</dbReference>
<keyword evidence="1" id="KW-1133">Transmembrane helix</keyword>
<feature type="transmembrane region" description="Helical" evidence="1">
    <location>
        <begin position="6"/>
        <end position="26"/>
    </location>
</feature>
<sequence>MNNNNYTFITYLLLVILIFVIFSLSFKYKFKTAQKLSFRSLTNKNSNATTKENFSVNNIKGGGGFKEGFKEGLNGSDYNKKASDDIFRMIDNKLKGLSLELGGPEGKAETKKILTNTKKICDLECAKCMMSMLNDKKSINSINIEGVLDDETDENCIRCKKYSALSTSITSIINNL</sequence>
<organism evidence="2">
    <name type="scientific">viral metagenome</name>
    <dbReference type="NCBI Taxonomy" id="1070528"/>
    <lineage>
        <taxon>unclassified sequences</taxon>
        <taxon>metagenomes</taxon>
        <taxon>organismal metagenomes</taxon>
    </lineage>
</organism>
<reference evidence="2" key="1">
    <citation type="journal article" date="2020" name="Nature">
        <title>Giant virus diversity and host interactions through global metagenomics.</title>
        <authorList>
            <person name="Schulz F."/>
            <person name="Roux S."/>
            <person name="Paez-Espino D."/>
            <person name="Jungbluth S."/>
            <person name="Walsh D.A."/>
            <person name="Denef V.J."/>
            <person name="McMahon K.D."/>
            <person name="Konstantinidis K.T."/>
            <person name="Eloe-Fadrosh E.A."/>
            <person name="Kyrpides N.C."/>
            <person name="Woyke T."/>
        </authorList>
    </citation>
    <scope>NUCLEOTIDE SEQUENCE</scope>
    <source>
        <strain evidence="2">GVMAG-M-3300023174-116</strain>
    </source>
</reference>
<keyword evidence="1" id="KW-0812">Transmembrane</keyword>
<proteinExistence type="predicted"/>
<name>A0A6C0D514_9ZZZZ</name>
<protein>
    <submittedName>
        <fullName evidence="2">Uncharacterized protein</fullName>
    </submittedName>
</protein>
<evidence type="ECO:0000313" key="2">
    <source>
        <dbReference type="EMBL" id="QHT11543.1"/>
    </source>
</evidence>
<evidence type="ECO:0000256" key="1">
    <source>
        <dbReference type="SAM" id="Phobius"/>
    </source>
</evidence>
<dbReference type="AlphaFoldDB" id="A0A6C0D514"/>